<sequence length="220" mass="22978">MTLAHLLAFNVTLLAAFLSPGPAMLYALRNTLRGGLWLGFVTGCGLGLVAAGWTLAAFLGLQAVFLLVPWAYGAMKLAGATYLIWLAWHIWRNAGGALPGTPERATGQVALRAFGMGMLVNLANPKSVLFAAAVLVVIFPAGMAPAQIALIVGNHLLLEVLGYGLIAWALSRPAARAAYMGARRRLDQLSALVLGALGLRLLAPMPADTPPTSATSEVLP</sequence>
<evidence type="ECO:0000256" key="2">
    <source>
        <dbReference type="ARBA" id="ARBA00022475"/>
    </source>
</evidence>
<protein>
    <submittedName>
        <fullName evidence="7">LysE family translocator</fullName>
    </submittedName>
</protein>
<dbReference type="GO" id="GO:0005886">
    <property type="term" value="C:plasma membrane"/>
    <property type="evidence" value="ECO:0007669"/>
    <property type="project" value="UniProtKB-SubCell"/>
</dbReference>
<feature type="transmembrane region" description="Helical" evidence="6">
    <location>
        <begin position="35"/>
        <end position="61"/>
    </location>
</feature>
<feature type="transmembrane region" description="Helical" evidence="6">
    <location>
        <begin position="6"/>
        <end position="28"/>
    </location>
</feature>
<feature type="transmembrane region" description="Helical" evidence="6">
    <location>
        <begin position="156"/>
        <end position="174"/>
    </location>
</feature>
<dbReference type="InterPro" id="IPR001123">
    <property type="entry name" value="LeuE-type"/>
</dbReference>
<keyword evidence="5 6" id="KW-0472">Membrane</keyword>
<reference evidence="7 8" key="1">
    <citation type="journal article" date="2000" name="Arch. Microbiol.">
        <title>Rhodobaca bogoriensis gen. nov. and sp. nov., an alkaliphilic purple nonsulfur bacterium from African Rift Valley soda lakes.</title>
        <authorList>
            <person name="Milford A.D."/>
            <person name="Achenbach L.A."/>
            <person name="Jung D.O."/>
            <person name="Madigan M.T."/>
        </authorList>
    </citation>
    <scope>NUCLEOTIDE SEQUENCE [LARGE SCALE GENOMIC DNA]</scope>
    <source>
        <strain evidence="7 8">2376</strain>
    </source>
</reference>
<evidence type="ECO:0000256" key="1">
    <source>
        <dbReference type="ARBA" id="ARBA00004651"/>
    </source>
</evidence>
<evidence type="ECO:0000313" key="8">
    <source>
        <dbReference type="Proteomes" id="UP000529417"/>
    </source>
</evidence>
<dbReference type="PANTHER" id="PTHR30086:SF16">
    <property type="entry name" value="AMINO ACID EFFLUX PERMEASE RHTB FAMILY"/>
    <property type="match status" value="1"/>
</dbReference>
<keyword evidence="4 6" id="KW-1133">Transmembrane helix</keyword>
<evidence type="ECO:0000256" key="6">
    <source>
        <dbReference type="SAM" id="Phobius"/>
    </source>
</evidence>
<dbReference type="EMBL" id="JACBXS010000002">
    <property type="protein sequence ID" value="NYS23607.1"/>
    <property type="molecule type" value="Genomic_DNA"/>
</dbReference>
<gene>
    <name evidence="7" type="ORF">HUK65_01280</name>
</gene>
<dbReference type="Proteomes" id="UP000529417">
    <property type="component" value="Unassembled WGS sequence"/>
</dbReference>
<organism evidence="7 8">
    <name type="scientific">Rhabdonatronobacter sediminivivens</name>
    <dbReference type="NCBI Taxonomy" id="2743469"/>
    <lineage>
        <taxon>Bacteria</taxon>
        <taxon>Pseudomonadati</taxon>
        <taxon>Pseudomonadota</taxon>
        <taxon>Alphaproteobacteria</taxon>
        <taxon>Rhodobacterales</taxon>
        <taxon>Paracoccaceae</taxon>
        <taxon>Rhabdonatronobacter</taxon>
    </lineage>
</organism>
<dbReference type="Pfam" id="PF01810">
    <property type="entry name" value="LysE"/>
    <property type="match status" value="1"/>
</dbReference>
<dbReference type="RefSeq" id="WP_179904313.1">
    <property type="nucleotide sequence ID" value="NZ_JACBXS010000002.1"/>
</dbReference>
<name>A0A7Z0HWN7_9RHOB</name>
<keyword evidence="8" id="KW-1185">Reference proteome</keyword>
<dbReference type="PANTHER" id="PTHR30086">
    <property type="entry name" value="ARGININE EXPORTER PROTEIN ARGO"/>
    <property type="match status" value="1"/>
</dbReference>
<evidence type="ECO:0000313" key="7">
    <source>
        <dbReference type="EMBL" id="NYS23607.1"/>
    </source>
</evidence>
<keyword evidence="3 6" id="KW-0812">Transmembrane</keyword>
<dbReference type="AlphaFoldDB" id="A0A7Z0HWN7"/>
<evidence type="ECO:0000256" key="3">
    <source>
        <dbReference type="ARBA" id="ARBA00022692"/>
    </source>
</evidence>
<comment type="subcellular location">
    <subcellularLocation>
        <location evidence="1">Cell membrane</location>
        <topology evidence="1">Multi-pass membrane protein</topology>
    </subcellularLocation>
</comment>
<evidence type="ECO:0000256" key="5">
    <source>
        <dbReference type="ARBA" id="ARBA00023136"/>
    </source>
</evidence>
<comment type="caution">
    <text evidence="7">The sequence shown here is derived from an EMBL/GenBank/DDBJ whole genome shotgun (WGS) entry which is preliminary data.</text>
</comment>
<evidence type="ECO:0000256" key="4">
    <source>
        <dbReference type="ARBA" id="ARBA00022989"/>
    </source>
</evidence>
<feature type="transmembrane region" description="Helical" evidence="6">
    <location>
        <begin position="67"/>
        <end position="88"/>
    </location>
</feature>
<accession>A0A7Z0HWN7</accession>
<keyword evidence="2" id="KW-1003">Cell membrane</keyword>
<dbReference type="GO" id="GO:0015171">
    <property type="term" value="F:amino acid transmembrane transporter activity"/>
    <property type="evidence" value="ECO:0007669"/>
    <property type="project" value="TreeGrafter"/>
</dbReference>
<feature type="transmembrane region" description="Helical" evidence="6">
    <location>
        <begin position="128"/>
        <end position="150"/>
    </location>
</feature>
<proteinExistence type="predicted"/>